<evidence type="ECO:0000313" key="5">
    <source>
        <dbReference type="WBParaSite" id="Csp11.Scaffold17.g76.t1"/>
    </source>
</evidence>
<protein>
    <submittedName>
        <fullName evidence="5">NRF domain-containing protein</fullName>
    </submittedName>
</protein>
<feature type="transmembrane region" description="Helical" evidence="1">
    <location>
        <begin position="390"/>
        <end position="410"/>
    </location>
</feature>
<dbReference type="SMART" id="SM00703">
    <property type="entry name" value="NRF"/>
    <property type="match status" value="1"/>
</dbReference>
<dbReference type="eggNOG" id="KOG3700">
    <property type="taxonomic scope" value="Eukaryota"/>
</dbReference>
<dbReference type="AlphaFoldDB" id="A0A1I7SXM5"/>
<feature type="signal peptide" evidence="2">
    <location>
        <begin position="1"/>
        <end position="20"/>
    </location>
</feature>
<dbReference type="WBParaSite" id="Csp11.Scaffold17.g76.t1">
    <property type="protein sequence ID" value="Csp11.Scaffold17.g76.t1"/>
    <property type="gene ID" value="Csp11.Scaffold17.g76"/>
</dbReference>
<keyword evidence="2" id="KW-0732">Signal</keyword>
<evidence type="ECO:0000256" key="1">
    <source>
        <dbReference type="SAM" id="Phobius"/>
    </source>
</evidence>
<feature type="chain" id="PRO_5009306795" evidence="2">
    <location>
        <begin position="21"/>
        <end position="592"/>
    </location>
</feature>
<dbReference type="InterPro" id="IPR006621">
    <property type="entry name" value="Nose-resist-to-fluoxetine_N"/>
</dbReference>
<feature type="transmembrane region" description="Helical" evidence="1">
    <location>
        <begin position="417"/>
        <end position="443"/>
    </location>
</feature>
<feature type="transmembrane region" description="Helical" evidence="1">
    <location>
        <begin position="249"/>
        <end position="269"/>
    </location>
</feature>
<keyword evidence="4" id="KW-1185">Reference proteome</keyword>
<name>A0A1I7SXM5_9PELO</name>
<keyword evidence="1" id="KW-0812">Transmembrane</keyword>
<dbReference type="InterPro" id="IPR052728">
    <property type="entry name" value="O2_lipid_transport_reg"/>
</dbReference>
<keyword evidence="1" id="KW-1133">Transmembrane helix</keyword>
<dbReference type="PANTHER" id="PTHR11161:SF16">
    <property type="entry name" value="NOSE RESISTANT-TO-FLUOXETINE PROTEIN N-TERMINAL DOMAIN-CONTAINING PROTEIN"/>
    <property type="match status" value="1"/>
</dbReference>
<feature type="transmembrane region" description="Helical" evidence="1">
    <location>
        <begin position="501"/>
        <end position="528"/>
    </location>
</feature>
<dbReference type="GO" id="GO:0016747">
    <property type="term" value="F:acyltransferase activity, transferring groups other than amino-acyl groups"/>
    <property type="evidence" value="ECO:0007669"/>
    <property type="project" value="InterPro"/>
</dbReference>
<accession>A0A1I7SXM5</accession>
<dbReference type="Proteomes" id="UP000095282">
    <property type="component" value="Unplaced"/>
</dbReference>
<feature type="transmembrane region" description="Helical" evidence="1">
    <location>
        <begin position="463"/>
        <end position="480"/>
    </location>
</feature>
<feature type="domain" description="Nose resistant-to-fluoxetine protein N-terminal" evidence="3">
    <location>
        <begin position="56"/>
        <end position="183"/>
    </location>
</feature>
<organism evidence="4 5">
    <name type="scientific">Caenorhabditis tropicalis</name>
    <dbReference type="NCBI Taxonomy" id="1561998"/>
    <lineage>
        <taxon>Eukaryota</taxon>
        <taxon>Metazoa</taxon>
        <taxon>Ecdysozoa</taxon>
        <taxon>Nematoda</taxon>
        <taxon>Chromadorea</taxon>
        <taxon>Rhabditida</taxon>
        <taxon>Rhabditina</taxon>
        <taxon>Rhabditomorpha</taxon>
        <taxon>Rhabditoidea</taxon>
        <taxon>Rhabditidae</taxon>
        <taxon>Peloderinae</taxon>
        <taxon>Caenorhabditis</taxon>
    </lineage>
</organism>
<sequence length="592" mass="67320">MTRSLFSLFLLLTVCSEASAGWKDIFIPKPFKDLSPQCQNETNIWIKSLEIFATISTECTIRKKCSIKELQILEDNLYAVQQLDAFGQFPGSGVLELKTLYDGSNQECQRISGKKYETNYCYLLLSPGKNVSCAITSSSPKYDYLPWRIAVCLPYSCNHTDMVEIFNQMSPYPFTACSAFCVALGDTLKPALDFPNHLWNHLLLSAFVSVDTFFIMSGIVVAYLFFKMKPTRKTISNPMTWILFYVHRYLRLTPPMMLFIGFFTVYGPYIQGSFAASEFNQIFEETALCKTYWWHNLLYFNNFDTTTESSSKTCYNISWYLAVDTQLYLIAPIILIAFFFSFSAGTTAVVTGCLGSIITTYILYSEYNLSADGFGNGNGNDLNRIAYSKPWIRCPPYLVGLFTGYLLAVYGSRKIRLNWALCICGWIAAFVIAGFCIFSSYDYDKGSKWSVFTRATYYNFDRLGWAFFICWVVGANHMGWGGPINNFMSHPIWQPFGRLSYCAYIVHWMFLYVSIPATLLAYVFAFFWSCLFEIPTLKLEKMLIEALIGGGGRTSLKVGDAAPKINVEVKKNDEENKQITELENGKTESAKL</sequence>
<dbReference type="PANTHER" id="PTHR11161">
    <property type="entry name" value="O-ACYLTRANSFERASE"/>
    <property type="match status" value="1"/>
</dbReference>
<dbReference type="Pfam" id="PF01757">
    <property type="entry name" value="Acyl_transf_3"/>
    <property type="match status" value="1"/>
</dbReference>
<feature type="transmembrane region" description="Helical" evidence="1">
    <location>
        <begin position="202"/>
        <end position="226"/>
    </location>
</feature>
<proteinExistence type="predicted"/>
<evidence type="ECO:0000313" key="4">
    <source>
        <dbReference type="Proteomes" id="UP000095282"/>
    </source>
</evidence>
<feature type="transmembrane region" description="Helical" evidence="1">
    <location>
        <begin position="317"/>
        <end position="340"/>
    </location>
</feature>
<evidence type="ECO:0000259" key="3">
    <source>
        <dbReference type="SMART" id="SM00703"/>
    </source>
</evidence>
<dbReference type="Pfam" id="PF20146">
    <property type="entry name" value="NRF"/>
    <property type="match status" value="1"/>
</dbReference>
<dbReference type="InterPro" id="IPR002656">
    <property type="entry name" value="Acyl_transf_3_dom"/>
</dbReference>
<reference evidence="5" key="1">
    <citation type="submission" date="2016-11" db="UniProtKB">
        <authorList>
            <consortium name="WormBaseParasite"/>
        </authorList>
    </citation>
    <scope>IDENTIFICATION</scope>
</reference>
<evidence type="ECO:0000256" key="2">
    <source>
        <dbReference type="SAM" id="SignalP"/>
    </source>
</evidence>
<keyword evidence="1" id="KW-0472">Membrane</keyword>